<proteinExistence type="predicted"/>
<keyword evidence="2" id="KW-1185">Reference proteome</keyword>
<organism evidence="1 2">
    <name type="scientific">Dactylosporangium sucinum</name>
    <dbReference type="NCBI Taxonomy" id="1424081"/>
    <lineage>
        <taxon>Bacteria</taxon>
        <taxon>Bacillati</taxon>
        <taxon>Actinomycetota</taxon>
        <taxon>Actinomycetes</taxon>
        <taxon>Micromonosporales</taxon>
        <taxon>Micromonosporaceae</taxon>
        <taxon>Dactylosporangium</taxon>
    </lineage>
</organism>
<accession>A0A917WR04</accession>
<comment type="caution">
    <text evidence="1">The sequence shown here is derived from an EMBL/GenBank/DDBJ whole genome shotgun (WGS) entry which is preliminary data.</text>
</comment>
<dbReference type="RefSeq" id="WP_190249895.1">
    <property type="nucleotide sequence ID" value="NZ_BMPI01000010.1"/>
</dbReference>
<protein>
    <submittedName>
        <fullName evidence="1">Uncharacterized protein</fullName>
    </submittedName>
</protein>
<reference evidence="1" key="2">
    <citation type="submission" date="2020-09" db="EMBL/GenBank/DDBJ databases">
        <authorList>
            <person name="Sun Q."/>
            <person name="Ohkuma M."/>
        </authorList>
    </citation>
    <scope>NUCLEOTIDE SEQUENCE</scope>
    <source>
        <strain evidence="1">JCM 19831</strain>
    </source>
</reference>
<dbReference type="AlphaFoldDB" id="A0A917WR04"/>
<reference evidence="1" key="1">
    <citation type="journal article" date="2014" name="Int. J. Syst. Evol. Microbiol.">
        <title>Complete genome sequence of Corynebacterium casei LMG S-19264T (=DSM 44701T), isolated from a smear-ripened cheese.</title>
        <authorList>
            <consortium name="US DOE Joint Genome Institute (JGI-PGF)"/>
            <person name="Walter F."/>
            <person name="Albersmeier A."/>
            <person name="Kalinowski J."/>
            <person name="Ruckert C."/>
        </authorList>
    </citation>
    <scope>NUCLEOTIDE SEQUENCE</scope>
    <source>
        <strain evidence="1">JCM 19831</strain>
    </source>
</reference>
<evidence type="ECO:0000313" key="1">
    <source>
        <dbReference type="EMBL" id="GGM22354.1"/>
    </source>
</evidence>
<dbReference type="Proteomes" id="UP000642070">
    <property type="component" value="Unassembled WGS sequence"/>
</dbReference>
<dbReference type="EMBL" id="BMPI01000010">
    <property type="protein sequence ID" value="GGM22354.1"/>
    <property type="molecule type" value="Genomic_DNA"/>
</dbReference>
<evidence type="ECO:0000313" key="2">
    <source>
        <dbReference type="Proteomes" id="UP000642070"/>
    </source>
</evidence>
<name>A0A917WR04_9ACTN</name>
<sequence length="128" mass="13773">MNATVIEMHSRPLTRARVLDFLDQDTYKVLNGVATWWGEQGEVLVATEDRAVAALAADALVRQQVGDSLIEVFGGVVVDQPMSVELVPTAVDLGGTMPGEKVTWRHASRPGSNTVVICRVWAGEDGAK</sequence>
<gene>
    <name evidence="1" type="ORF">GCM10007977_024380</name>
</gene>